<reference evidence="12 13" key="1">
    <citation type="submission" date="2019-10" db="EMBL/GenBank/DDBJ databases">
        <title>Assembly and Annotation for the nematode Trichostrongylus colubriformis.</title>
        <authorList>
            <person name="Martin J."/>
        </authorList>
    </citation>
    <scope>NUCLEOTIDE SEQUENCE [LARGE SCALE GENOMIC DNA]</scope>
    <source>
        <strain evidence="12">G859</strain>
        <tissue evidence="12">Whole worm</tissue>
    </source>
</reference>
<dbReference type="InterPro" id="IPR011011">
    <property type="entry name" value="Znf_FYVE_PHD"/>
</dbReference>
<feature type="compositionally biased region" description="Low complexity" evidence="10">
    <location>
        <begin position="365"/>
        <end position="378"/>
    </location>
</feature>
<dbReference type="InterPro" id="IPR019787">
    <property type="entry name" value="Znf_PHD-finger"/>
</dbReference>
<evidence type="ECO:0000256" key="5">
    <source>
        <dbReference type="ARBA" id="ARBA00022833"/>
    </source>
</evidence>
<keyword evidence="5 7" id="KW-0862">Zinc</keyword>
<evidence type="ECO:0000256" key="7">
    <source>
        <dbReference type="PIRSR" id="PIRSR628651-51"/>
    </source>
</evidence>
<dbReference type="Proteomes" id="UP001331761">
    <property type="component" value="Unassembled WGS sequence"/>
</dbReference>
<keyword evidence="13" id="KW-1185">Reference proteome</keyword>
<name>A0AAN8F9C0_TRICO</name>
<evidence type="ECO:0000313" key="12">
    <source>
        <dbReference type="EMBL" id="KAK5975411.1"/>
    </source>
</evidence>
<dbReference type="EMBL" id="WIXE01013070">
    <property type="protein sequence ID" value="KAK5975411.1"/>
    <property type="molecule type" value="Genomic_DNA"/>
</dbReference>
<keyword evidence="3 7" id="KW-0479">Metal-binding</keyword>
<proteinExistence type="inferred from homology"/>
<evidence type="ECO:0000256" key="1">
    <source>
        <dbReference type="ARBA" id="ARBA00004123"/>
    </source>
</evidence>
<dbReference type="GO" id="GO:0008270">
    <property type="term" value="F:zinc ion binding"/>
    <property type="evidence" value="ECO:0007669"/>
    <property type="project" value="UniProtKB-KW"/>
</dbReference>
<protein>
    <recommendedName>
        <fullName evidence="9">Inhibitor of growth protein</fullName>
    </recommendedName>
</protein>
<dbReference type="InterPro" id="IPR001965">
    <property type="entry name" value="Znf_PHD"/>
</dbReference>
<dbReference type="PANTHER" id="PTHR10333:SF79">
    <property type="entry name" value="PHD-TYPE DOMAIN-CONTAINING PROTEIN"/>
    <property type="match status" value="1"/>
</dbReference>
<accession>A0AAN8F9C0</accession>
<evidence type="ECO:0000256" key="9">
    <source>
        <dbReference type="RuleBase" id="RU361213"/>
    </source>
</evidence>
<feature type="region of interest" description="Disordered" evidence="10">
    <location>
        <begin position="165"/>
        <end position="277"/>
    </location>
</feature>
<dbReference type="Gene3D" id="6.10.140.1740">
    <property type="match status" value="1"/>
</dbReference>
<organism evidence="12 13">
    <name type="scientific">Trichostrongylus colubriformis</name>
    <name type="common">Black scour worm</name>
    <dbReference type="NCBI Taxonomy" id="6319"/>
    <lineage>
        <taxon>Eukaryota</taxon>
        <taxon>Metazoa</taxon>
        <taxon>Ecdysozoa</taxon>
        <taxon>Nematoda</taxon>
        <taxon>Chromadorea</taxon>
        <taxon>Rhabditida</taxon>
        <taxon>Rhabditina</taxon>
        <taxon>Rhabditomorpha</taxon>
        <taxon>Strongyloidea</taxon>
        <taxon>Trichostrongylidae</taxon>
        <taxon>Trichostrongylus</taxon>
    </lineage>
</organism>
<gene>
    <name evidence="12" type="ORF">GCK32_008019</name>
</gene>
<dbReference type="InterPro" id="IPR024610">
    <property type="entry name" value="ING_N_histone-binding"/>
</dbReference>
<dbReference type="InterPro" id="IPR013083">
    <property type="entry name" value="Znf_RING/FYVE/PHD"/>
</dbReference>
<feature type="binding site" evidence="7">
    <location>
        <position position="459"/>
    </location>
    <ligand>
        <name>Zn(2+)</name>
        <dbReference type="ChEBI" id="CHEBI:29105"/>
        <label>2</label>
    </ligand>
</feature>
<feature type="binding site" evidence="7">
    <location>
        <position position="481"/>
    </location>
    <ligand>
        <name>Zn(2+)</name>
        <dbReference type="ChEBI" id="CHEBI:29105"/>
        <label>2</label>
    </ligand>
</feature>
<dbReference type="PROSITE" id="PS50016">
    <property type="entry name" value="ZF_PHD_2"/>
    <property type="match status" value="1"/>
</dbReference>
<feature type="compositionally biased region" description="Basic and acidic residues" evidence="10">
    <location>
        <begin position="229"/>
        <end position="239"/>
    </location>
</feature>
<comment type="subunit">
    <text evidence="9">Component of an histone acetyltransferase complex. Interacts with H3K4me3 and to a lesser extent with H3K4me2.</text>
</comment>
<comment type="domain">
    <text evidence="9">The PHD-type zinc finger mediates the binding to H3K4me3.</text>
</comment>
<dbReference type="PROSITE" id="PS01359">
    <property type="entry name" value="ZF_PHD_1"/>
    <property type="match status" value="1"/>
</dbReference>
<comment type="function">
    <text evidence="9">Component of an histone acetyltransferase complex.</text>
</comment>
<feature type="domain" description="PHD-type" evidence="11">
    <location>
        <begin position="438"/>
        <end position="487"/>
    </location>
</feature>
<dbReference type="SMART" id="SM00249">
    <property type="entry name" value="PHD"/>
    <property type="match status" value="1"/>
</dbReference>
<evidence type="ECO:0000256" key="2">
    <source>
        <dbReference type="ARBA" id="ARBA00010210"/>
    </source>
</evidence>
<dbReference type="PANTHER" id="PTHR10333">
    <property type="entry name" value="INHIBITOR OF GROWTH PROTEIN"/>
    <property type="match status" value="1"/>
</dbReference>
<comment type="similarity">
    <text evidence="2 9">Belongs to the ING family.</text>
</comment>
<dbReference type="AlphaFoldDB" id="A0AAN8F9C0"/>
<feature type="binding site" evidence="7">
    <location>
        <position position="468"/>
    </location>
    <ligand>
        <name>Zn(2+)</name>
        <dbReference type="ChEBI" id="CHEBI:29105"/>
        <label>1</label>
    </ligand>
</feature>
<evidence type="ECO:0000256" key="10">
    <source>
        <dbReference type="SAM" id="MobiDB-lite"/>
    </source>
</evidence>
<comment type="caution">
    <text evidence="12">The sequence shown here is derived from an EMBL/GenBank/DDBJ whole genome shotgun (WGS) entry which is preliminary data.</text>
</comment>
<evidence type="ECO:0000256" key="4">
    <source>
        <dbReference type="ARBA" id="ARBA00022771"/>
    </source>
</evidence>
<feature type="binding site" evidence="7">
    <location>
        <position position="454"/>
    </location>
    <ligand>
        <name>Zn(2+)</name>
        <dbReference type="ChEBI" id="CHEBI:29105"/>
        <label>2</label>
    </ligand>
</feature>
<dbReference type="InterPro" id="IPR028651">
    <property type="entry name" value="ING_fam"/>
</dbReference>
<feature type="region of interest" description="Disordered" evidence="10">
    <location>
        <begin position="353"/>
        <end position="382"/>
    </location>
</feature>
<feature type="binding site" evidence="7">
    <location>
        <position position="465"/>
    </location>
    <ligand>
        <name>Zn(2+)</name>
        <dbReference type="ChEBI" id="CHEBI:29105"/>
        <label>1</label>
    </ligand>
</feature>
<evidence type="ECO:0000259" key="11">
    <source>
        <dbReference type="PROSITE" id="PS50016"/>
    </source>
</evidence>
<keyword evidence="6 9" id="KW-0539">Nucleus</keyword>
<evidence type="ECO:0000256" key="6">
    <source>
        <dbReference type="ARBA" id="ARBA00023242"/>
    </source>
</evidence>
<evidence type="ECO:0000256" key="3">
    <source>
        <dbReference type="ARBA" id="ARBA00022723"/>
    </source>
</evidence>
<dbReference type="Pfam" id="PF12998">
    <property type="entry name" value="ING"/>
    <property type="match status" value="1"/>
</dbReference>
<feature type="binding site" evidence="7">
    <location>
        <position position="441"/>
    </location>
    <ligand>
        <name>Zn(2+)</name>
        <dbReference type="ChEBI" id="CHEBI:29105"/>
        <label>1</label>
    </ligand>
</feature>
<feature type="binding site" evidence="7">
    <location>
        <position position="484"/>
    </location>
    <ligand>
        <name>Zn(2+)</name>
        <dbReference type="ChEBI" id="CHEBI:29105"/>
        <label>2</label>
    </ligand>
</feature>
<dbReference type="CDD" id="cd15505">
    <property type="entry name" value="PHD_ING"/>
    <property type="match status" value="1"/>
</dbReference>
<dbReference type="InterPro" id="IPR019786">
    <property type="entry name" value="Zinc_finger_PHD-type_CS"/>
</dbReference>
<evidence type="ECO:0000313" key="13">
    <source>
        <dbReference type="Proteomes" id="UP001331761"/>
    </source>
</evidence>
<dbReference type="SUPFAM" id="SSF57903">
    <property type="entry name" value="FYVE/PHD zinc finger"/>
    <property type="match status" value="1"/>
</dbReference>
<dbReference type="GO" id="GO:0035267">
    <property type="term" value="C:NuA4 histone acetyltransferase complex"/>
    <property type="evidence" value="ECO:0007669"/>
    <property type="project" value="TreeGrafter"/>
</dbReference>
<dbReference type="GO" id="GO:0006325">
    <property type="term" value="P:chromatin organization"/>
    <property type="evidence" value="ECO:0007669"/>
    <property type="project" value="UniProtKB-KW"/>
</dbReference>
<comment type="subcellular location">
    <subcellularLocation>
        <location evidence="1 9">Nucleus</location>
    </subcellularLocation>
</comment>
<keyword evidence="9" id="KW-0156">Chromatin regulator</keyword>
<dbReference type="Gene3D" id="3.30.40.10">
    <property type="entry name" value="Zinc/RING finger domain, C3HC4 (zinc finger)"/>
    <property type="match status" value="1"/>
</dbReference>
<feature type="binding site" evidence="7">
    <location>
        <position position="443"/>
    </location>
    <ligand>
        <name>Zn(2+)</name>
        <dbReference type="ChEBI" id="CHEBI:29105"/>
        <label>1</label>
    </ligand>
</feature>
<keyword evidence="4 8" id="KW-0863">Zinc-finger</keyword>
<evidence type="ECO:0000256" key="8">
    <source>
        <dbReference type="PROSITE-ProRule" id="PRU00146"/>
    </source>
</evidence>
<dbReference type="GO" id="GO:0005634">
    <property type="term" value="C:nucleus"/>
    <property type="evidence" value="ECO:0007669"/>
    <property type="project" value="UniProtKB-SubCell"/>
</dbReference>
<sequence>MQYLEDIIELVEDLPEEIGRRFEQMRKWDNDVERLRLECKYAAKRIMEVRETSQPMRERILMELADKYRLIHRLSERKLDLAIRSERLMTAVLEKVADSSYLCKIELEVDNPGCTEAIERNFCRMLGLKPSSSHLTSCNVEFEPMDDVKSIALGQEQGVNGELSSEFDIKDPGLSNLNGKPDNERYESPSPRVTPCDSPQPPSTSVPRSKKRKYNFGTPPPTVSNYTRRKQERERERMKLNKVHAARQEEYRRKQQRISRTSAEQDLGPLPGAANDNGLSGVLEQDVALSEDVKWKDQDPLGSDDDFDASDVLGLFPTLPSPPREIMESLKEDSLFPDDDFIGYETHPTTFPQSPAIQPGLLLDSAASSPSPSTSASSWDRKKRTSISFGNVNETTSLHGRPRKMTERAVELLQNHSDREKVKRSAVKAEPVDAEGNERWCFCREVSSGSMICCDDPECKYQWFHFECVGLVLEPKGQWFCSECSMKKR</sequence>